<dbReference type="Proteomes" id="UP000199495">
    <property type="component" value="Unassembled WGS sequence"/>
</dbReference>
<keyword evidence="4" id="KW-1185">Reference proteome</keyword>
<feature type="chain" id="PRO_5011438081" description="DUF4168 domain-containing protein" evidence="1">
    <location>
        <begin position="27"/>
        <end position="135"/>
    </location>
</feature>
<evidence type="ECO:0000313" key="4">
    <source>
        <dbReference type="Proteomes" id="UP000199495"/>
    </source>
</evidence>
<keyword evidence="1" id="KW-0732">Signal</keyword>
<organism evidence="3 4">
    <name type="scientific">Pelagibacterium luteolum</name>
    <dbReference type="NCBI Taxonomy" id="440168"/>
    <lineage>
        <taxon>Bacteria</taxon>
        <taxon>Pseudomonadati</taxon>
        <taxon>Pseudomonadota</taxon>
        <taxon>Alphaproteobacteria</taxon>
        <taxon>Hyphomicrobiales</taxon>
        <taxon>Devosiaceae</taxon>
        <taxon>Pelagibacterium</taxon>
    </lineage>
</organism>
<reference evidence="3 4" key="1">
    <citation type="submission" date="2016-10" db="EMBL/GenBank/DDBJ databases">
        <authorList>
            <person name="de Groot N.N."/>
        </authorList>
    </citation>
    <scope>NUCLEOTIDE SEQUENCE [LARGE SCALE GENOMIC DNA]</scope>
    <source>
        <strain evidence="3 4">CGMCC 1.10267</strain>
    </source>
</reference>
<dbReference type="RefSeq" id="WP_090598802.1">
    <property type="nucleotide sequence ID" value="NZ_FNCS01000019.1"/>
</dbReference>
<protein>
    <recommendedName>
        <fullName evidence="2">DUF4168 domain-containing protein</fullName>
    </recommendedName>
</protein>
<accession>A0A1G7ZDG9</accession>
<gene>
    <name evidence="3" type="ORF">SAMN04487974_11940</name>
</gene>
<sequence length="135" mass="14039">MTLRINLAATLSGVALLAASFGPAIAQDAGTTAAPEQPAMVAPATDFSDAQIGAFAVAYVEVMEIGMAFEQQMQTAETDEDLTSLQFEAQQQMVAAVEGIDGLSVDEYNAVLTAAQADPALAEQIQDEVDTLLAE</sequence>
<proteinExistence type="predicted"/>
<dbReference type="Pfam" id="PF13767">
    <property type="entry name" value="DUF4168"/>
    <property type="match status" value="1"/>
</dbReference>
<dbReference type="OrthoDB" id="8030799at2"/>
<dbReference type="AlphaFoldDB" id="A0A1G7ZDG9"/>
<dbReference type="EMBL" id="FNCS01000019">
    <property type="protein sequence ID" value="SDH06781.1"/>
    <property type="molecule type" value="Genomic_DNA"/>
</dbReference>
<dbReference type="STRING" id="440168.SAMN04487974_11940"/>
<evidence type="ECO:0000259" key="2">
    <source>
        <dbReference type="Pfam" id="PF13767"/>
    </source>
</evidence>
<name>A0A1G7ZDG9_9HYPH</name>
<dbReference type="InterPro" id="IPR025433">
    <property type="entry name" value="DUF4168"/>
</dbReference>
<feature type="signal peptide" evidence="1">
    <location>
        <begin position="1"/>
        <end position="26"/>
    </location>
</feature>
<evidence type="ECO:0000256" key="1">
    <source>
        <dbReference type="SAM" id="SignalP"/>
    </source>
</evidence>
<evidence type="ECO:0000313" key="3">
    <source>
        <dbReference type="EMBL" id="SDH06781.1"/>
    </source>
</evidence>
<feature type="domain" description="DUF4168" evidence="2">
    <location>
        <begin position="48"/>
        <end position="125"/>
    </location>
</feature>